<dbReference type="GO" id="GO:0006352">
    <property type="term" value="P:DNA-templated transcription initiation"/>
    <property type="evidence" value="ECO:0007669"/>
    <property type="project" value="InterPro"/>
</dbReference>
<feature type="region of interest" description="Disordered" evidence="1">
    <location>
        <begin position="1"/>
        <end position="29"/>
    </location>
</feature>
<reference evidence="2" key="1">
    <citation type="submission" date="2022-11" db="EMBL/GenBank/DDBJ databases">
        <title>Minimal conservation of predation-associated metabolite biosynthetic gene clusters underscores biosynthetic potential of Myxococcota including descriptions for ten novel species: Archangium lansinium sp. nov., Myxococcus landrumus sp. nov., Nannocystis bai.</title>
        <authorList>
            <person name="Ahearne A."/>
            <person name="Stevens C."/>
            <person name="Phillips K."/>
        </authorList>
    </citation>
    <scope>NUCLEOTIDE SEQUENCE</scope>
    <source>
        <strain evidence="2">Na p29</strain>
    </source>
</reference>
<evidence type="ECO:0000313" key="2">
    <source>
        <dbReference type="EMBL" id="MCY1007129.1"/>
    </source>
</evidence>
<evidence type="ECO:0000313" key="3">
    <source>
        <dbReference type="Proteomes" id="UP001150924"/>
    </source>
</evidence>
<sequence length="294" mass="32539">MTPARSPAVSPRALAPAGRDRPLDALPVSRLPSTSPAVRCFELRADLWRALLGQPAALASIAELAHRALHPELRPDGPLRRLEAAARDLGRNDDLGARLAYEAARRAASEALGPADPDRCVVRRLVGDILARRSVPVAEPTLGRWCDILERRQAALDAALNLLRARDEQIGRLVRALRPPGRGCAELVVAASQGLQWAVGRYDPRRGVRFDRFAEWWIRHMIRRHLAPPPAPGPRPRAELRSTCAQFTTLHGRPPTEEELMALTGEPLEQVRLARALDSHHRYARDRDIDPAPP</sequence>
<dbReference type="InterPro" id="IPR013325">
    <property type="entry name" value="RNA_pol_sigma_r2"/>
</dbReference>
<keyword evidence="3" id="KW-1185">Reference proteome</keyword>
<protein>
    <recommendedName>
        <fullName evidence="4">RNA polymerase sigma-70 region 2 domain-containing protein</fullName>
    </recommendedName>
</protein>
<evidence type="ECO:0008006" key="4">
    <source>
        <dbReference type="Google" id="ProtNLM"/>
    </source>
</evidence>
<dbReference type="RefSeq" id="WP_267769711.1">
    <property type="nucleotide sequence ID" value="NZ_JAPNKE010000002.1"/>
</dbReference>
<proteinExistence type="predicted"/>
<evidence type="ECO:0000256" key="1">
    <source>
        <dbReference type="SAM" id="MobiDB-lite"/>
    </source>
</evidence>
<accession>A0A9X3EN55</accession>
<dbReference type="GO" id="GO:0003700">
    <property type="term" value="F:DNA-binding transcription factor activity"/>
    <property type="evidence" value="ECO:0007669"/>
    <property type="project" value="InterPro"/>
</dbReference>
<dbReference type="SUPFAM" id="SSF88946">
    <property type="entry name" value="Sigma2 domain of RNA polymerase sigma factors"/>
    <property type="match status" value="1"/>
</dbReference>
<dbReference type="AlphaFoldDB" id="A0A9X3EN55"/>
<organism evidence="2 3">
    <name type="scientific">Nannocystis pusilla</name>
    <dbReference type="NCBI Taxonomy" id="889268"/>
    <lineage>
        <taxon>Bacteria</taxon>
        <taxon>Pseudomonadati</taxon>
        <taxon>Myxococcota</taxon>
        <taxon>Polyangia</taxon>
        <taxon>Nannocystales</taxon>
        <taxon>Nannocystaceae</taxon>
        <taxon>Nannocystis</taxon>
    </lineage>
</organism>
<name>A0A9X3EN55_9BACT</name>
<dbReference type="Gene3D" id="1.20.120.1810">
    <property type="match status" value="1"/>
</dbReference>
<dbReference type="EMBL" id="JAPNKE010000002">
    <property type="protein sequence ID" value="MCY1007129.1"/>
    <property type="molecule type" value="Genomic_DNA"/>
</dbReference>
<dbReference type="Proteomes" id="UP001150924">
    <property type="component" value="Unassembled WGS sequence"/>
</dbReference>
<comment type="caution">
    <text evidence="2">The sequence shown here is derived from an EMBL/GenBank/DDBJ whole genome shotgun (WGS) entry which is preliminary data.</text>
</comment>
<gene>
    <name evidence="2" type="ORF">OV079_16515</name>
</gene>